<keyword evidence="3" id="KW-1185">Reference proteome</keyword>
<comment type="caution">
    <text evidence="2">The sequence shown here is derived from an EMBL/GenBank/DDBJ whole genome shotgun (WGS) entry which is preliminary data.</text>
</comment>
<name>A0A3A8EEH0_9GAMM</name>
<evidence type="ECO:0000256" key="1">
    <source>
        <dbReference type="SAM" id="SignalP"/>
    </source>
</evidence>
<dbReference type="RefSeq" id="WP_120401880.1">
    <property type="nucleotide sequence ID" value="NZ_RAXV01000008.1"/>
</dbReference>
<evidence type="ECO:0008006" key="4">
    <source>
        <dbReference type="Google" id="ProtNLM"/>
    </source>
</evidence>
<dbReference type="OrthoDB" id="9877464at2"/>
<dbReference type="Proteomes" id="UP000282388">
    <property type="component" value="Unassembled WGS sequence"/>
</dbReference>
<dbReference type="AlphaFoldDB" id="A0A3A8EEH0"/>
<accession>A0A3A8EEH0</accession>
<dbReference type="EMBL" id="RAXV01000008">
    <property type="protein sequence ID" value="RKG32619.1"/>
    <property type="molecule type" value="Genomic_DNA"/>
</dbReference>
<reference evidence="2 3" key="1">
    <citation type="submission" date="2018-09" db="EMBL/GenBank/DDBJ databases">
        <title>The draft genome of Acinetobacter spp. strains.</title>
        <authorList>
            <person name="Qin J."/>
            <person name="Feng Y."/>
            <person name="Zong Z."/>
        </authorList>
    </citation>
    <scope>NUCLEOTIDE SEQUENCE [LARGE SCALE GENOMIC DNA]</scope>
    <source>
        <strain evidence="2 3">WCHAc060012</strain>
    </source>
</reference>
<feature type="chain" id="PRO_5017178180" description="Lipoprotein" evidence="1">
    <location>
        <begin position="21"/>
        <end position="167"/>
    </location>
</feature>
<sequence length="167" mass="19067">MKKIFSLLICSMLLSSCSNAKKNTIDEGELDKQIVQTKIMAISSSLESASFVYRAAYKNSEKPSEVNDHLYLYALSEIESLFNTYDMGGVDYKKDITSYRLISGDAIDSMCIINKFLKKYQNHLERKELAKRYDTTLSKTFVLQSEYLNLLKNDPDLINGSQCLKLN</sequence>
<feature type="signal peptide" evidence="1">
    <location>
        <begin position="1"/>
        <end position="20"/>
    </location>
</feature>
<gene>
    <name evidence="2" type="ORF">D7V32_05350</name>
</gene>
<organism evidence="2 3">
    <name type="scientific">Acinetobacter tianfuensis</name>
    <dbReference type="NCBI Taxonomy" id="2419603"/>
    <lineage>
        <taxon>Bacteria</taxon>
        <taxon>Pseudomonadati</taxon>
        <taxon>Pseudomonadota</taxon>
        <taxon>Gammaproteobacteria</taxon>
        <taxon>Moraxellales</taxon>
        <taxon>Moraxellaceae</taxon>
        <taxon>Acinetobacter</taxon>
    </lineage>
</organism>
<keyword evidence="1" id="KW-0732">Signal</keyword>
<dbReference type="PROSITE" id="PS51257">
    <property type="entry name" value="PROKAR_LIPOPROTEIN"/>
    <property type="match status" value="1"/>
</dbReference>
<evidence type="ECO:0000313" key="3">
    <source>
        <dbReference type="Proteomes" id="UP000282388"/>
    </source>
</evidence>
<protein>
    <recommendedName>
        <fullName evidence="4">Lipoprotein</fullName>
    </recommendedName>
</protein>
<evidence type="ECO:0000313" key="2">
    <source>
        <dbReference type="EMBL" id="RKG32619.1"/>
    </source>
</evidence>
<proteinExistence type="predicted"/>